<organism evidence="2 3">
    <name type="scientific">Aldrovandia affinis</name>
    <dbReference type="NCBI Taxonomy" id="143900"/>
    <lineage>
        <taxon>Eukaryota</taxon>
        <taxon>Metazoa</taxon>
        <taxon>Chordata</taxon>
        <taxon>Craniata</taxon>
        <taxon>Vertebrata</taxon>
        <taxon>Euteleostomi</taxon>
        <taxon>Actinopterygii</taxon>
        <taxon>Neopterygii</taxon>
        <taxon>Teleostei</taxon>
        <taxon>Notacanthiformes</taxon>
        <taxon>Halosauridae</taxon>
        <taxon>Aldrovandia</taxon>
    </lineage>
</organism>
<feature type="compositionally biased region" description="Basic and acidic residues" evidence="1">
    <location>
        <begin position="67"/>
        <end position="80"/>
    </location>
</feature>
<proteinExistence type="predicted"/>
<reference evidence="2" key="1">
    <citation type="journal article" date="2023" name="Science">
        <title>Genome structures resolve the early diversification of teleost fishes.</title>
        <authorList>
            <person name="Parey E."/>
            <person name="Louis A."/>
            <person name="Montfort J."/>
            <person name="Bouchez O."/>
            <person name="Roques C."/>
            <person name="Iampietro C."/>
            <person name="Lluch J."/>
            <person name="Castinel A."/>
            <person name="Donnadieu C."/>
            <person name="Desvignes T."/>
            <person name="Floi Bucao C."/>
            <person name="Jouanno E."/>
            <person name="Wen M."/>
            <person name="Mejri S."/>
            <person name="Dirks R."/>
            <person name="Jansen H."/>
            <person name="Henkel C."/>
            <person name="Chen W.J."/>
            <person name="Zahm M."/>
            <person name="Cabau C."/>
            <person name="Klopp C."/>
            <person name="Thompson A.W."/>
            <person name="Robinson-Rechavi M."/>
            <person name="Braasch I."/>
            <person name="Lecointre G."/>
            <person name="Bobe J."/>
            <person name="Postlethwait J.H."/>
            <person name="Berthelot C."/>
            <person name="Roest Crollius H."/>
            <person name="Guiguen Y."/>
        </authorList>
    </citation>
    <scope>NUCLEOTIDE SEQUENCE</scope>
    <source>
        <strain evidence="2">NC1722</strain>
    </source>
</reference>
<evidence type="ECO:0000313" key="3">
    <source>
        <dbReference type="Proteomes" id="UP001221898"/>
    </source>
</evidence>
<feature type="region of interest" description="Disordered" evidence="1">
    <location>
        <begin position="58"/>
        <end position="103"/>
    </location>
</feature>
<keyword evidence="3" id="KW-1185">Reference proteome</keyword>
<accession>A0AAD7RI89</accession>
<gene>
    <name evidence="2" type="ORF">AAFF_G00199420</name>
</gene>
<sequence length="150" mass="15939">MSGVPWHSAISLHPLNSVQIRTGCPPTPNTQAVLLFRRGESDRGLGLCSSSKAFPARWLSSRHHRTSPGDKREPVKQKAEDGEDDEPLAEIGEGSATPRENTGAWCGNLAASITAAASREAHLSAAQRARTATQKNSCLKSVALAANSRT</sequence>
<dbReference type="Proteomes" id="UP001221898">
    <property type="component" value="Unassembled WGS sequence"/>
</dbReference>
<dbReference type="AlphaFoldDB" id="A0AAD7RI89"/>
<protein>
    <submittedName>
        <fullName evidence="2">Uncharacterized protein</fullName>
    </submittedName>
</protein>
<comment type="caution">
    <text evidence="2">The sequence shown here is derived from an EMBL/GenBank/DDBJ whole genome shotgun (WGS) entry which is preliminary data.</text>
</comment>
<name>A0AAD7RI89_9TELE</name>
<dbReference type="EMBL" id="JAINUG010000266">
    <property type="protein sequence ID" value="KAJ8384736.1"/>
    <property type="molecule type" value="Genomic_DNA"/>
</dbReference>
<evidence type="ECO:0000313" key="2">
    <source>
        <dbReference type="EMBL" id="KAJ8384736.1"/>
    </source>
</evidence>
<evidence type="ECO:0000256" key="1">
    <source>
        <dbReference type="SAM" id="MobiDB-lite"/>
    </source>
</evidence>